<organism evidence="1 2">
    <name type="scientific">Mycobacterium bourgelatii</name>
    <dbReference type="NCBI Taxonomy" id="1273442"/>
    <lineage>
        <taxon>Bacteria</taxon>
        <taxon>Bacillati</taxon>
        <taxon>Actinomycetota</taxon>
        <taxon>Actinomycetes</taxon>
        <taxon>Mycobacteriales</taxon>
        <taxon>Mycobacteriaceae</taxon>
        <taxon>Mycobacterium</taxon>
    </lineage>
</organism>
<dbReference type="EMBL" id="BLKZ01000001">
    <property type="protein sequence ID" value="GFG89062.1"/>
    <property type="molecule type" value="Genomic_DNA"/>
</dbReference>
<reference evidence="1 2" key="1">
    <citation type="journal article" date="2019" name="Emerg. Microbes Infect.">
        <title>Comprehensive subspecies identification of 175 nontuberculous mycobacteria species based on 7547 genomic profiles.</title>
        <authorList>
            <person name="Matsumoto Y."/>
            <person name="Kinjo T."/>
            <person name="Motooka D."/>
            <person name="Nabeya D."/>
            <person name="Jung N."/>
            <person name="Uechi K."/>
            <person name="Horii T."/>
            <person name="Iida T."/>
            <person name="Fujita J."/>
            <person name="Nakamura S."/>
        </authorList>
    </citation>
    <scope>NUCLEOTIDE SEQUENCE [LARGE SCALE GENOMIC DNA]</scope>
    <source>
        <strain evidence="1 2">JCM 30725</strain>
    </source>
</reference>
<comment type="caution">
    <text evidence="1">The sequence shown here is derived from an EMBL/GenBank/DDBJ whole genome shotgun (WGS) entry which is preliminary data.</text>
</comment>
<name>A0A7I9YKI4_MYCBU</name>
<dbReference type="Pfam" id="PF19457">
    <property type="entry name" value="DUF5994"/>
    <property type="match status" value="1"/>
</dbReference>
<evidence type="ECO:0000313" key="2">
    <source>
        <dbReference type="Proteomes" id="UP000465360"/>
    </source>
</evidence>
<dbReference type="Proteomes" id="UP000465360">
    <property type="component" value="Unassembled WGS sequence"/>
</dbReference>
<evidence type="ECO:0000313" key="1">
    <source>
        <dbReference type="EMBL" id="GFG89062.1"/>
    </source>
</evidence>
<gene>
    <name evidence="1" type="ORF">MBOU_11040</name>
</gene>
<sequence length="167" mass="17780">MRGARRVDRNTVTVRVTLASTLGRHIDGAWWPRSAAIGRELPQLVTLLGARLGEIVDIQVGWSASQAPPRLDVPGWEGMQQHVLTITGRDASANLLIVPHRTGTALAVMVLRVAAGLPISPSHLDTHACRTANAVVHAARIQRELHVGRLANVPADAASSTPKVTGL</sequence>
<dbReference type="InterPro" id="IPR046036">
    <property type="entry name" value="DUF5994"/>
</dbReference>
<dbReference type="AlphaFoldDB" id="A0A7I9YKI4"/>
<keyword evidence="2" id="KW-1185">Reference proteome</keyword>
<proteinExistence type="predicted"/>
<protein>
    <submittedName>
        <fullName evidence="1">Uncharacterized protein</fullName>
    </submittedName>
</protein>
<accession>A0A7I9YKI4</accession>